<evidence type="ECO:0000313" key="1">
    <source>
        <dbReference type="EMBL" id="KAK6587543.1"/>
    </source>
</evidence>
<dbReference type="AlphaFoldDB" id="A0AAV9XS08"/>
<proteinExistence type="predicted"/>
<name>A0AAV9XS08_9CRYT</name>
<comment type="caution">
    <text evidence="1">The sequence shown here is derived from an EMBL/GenBank/DDBJ whole genome shotgun (WGS) entry which is preliminary data.</text>
</comment>
<accession>A0AAV9XS08</accession>
<sequence>MNHLSEHEDILQYLTELNITSPIITSKVGDIYDSYVLLSASALEYSNKHNETEKQRMNNTNTSKTPFSIPLKPYYVWEGADKLWNIKMSKTTTPSPKTREIINKIDDYNSYMRWKRDEPFRVYDMWYDAIKERKEARDKLRRESIVQRDRILEEKMKKQRAFYSPAKDTFDDIGNATEMAARHIDNRFGQVFNEVTELMDEESRKRDDKYYDYTVTKKVEEFCQIYPNCCEDMSQCPEFVYNYIRNARILF</sequence>
<gene>
    <name evidence="1" type="ORF">RS030_91559</name>
</gene>
<reference evidence="1 2" key="1">
    <citation type="submission" date="2023-10" db="EMBL/GenBank/DDBJ databases">
        <title>Comparative genomics analysis reveals potential genetic determinants of host preference in Cryptosporidium xiaoi.</title>
        <authorList>
            <person name="Xiao L."/>
            <person name="Li J."/>
        </authorList>
    </citation>
    <scope>NUCLEOTIDE SEQUENCE [LARGE SCALE GENOMIC DNA]</scope>
    <source>
        <strain evidence="1 2">52996</strain>
    </source>
</reference>
<protein>
    <submittedName>
        <fullName evidence="1">Uncharacterized protein</fullName>
    </submittedName>
</protein>
<dbReference type="Proteomes" id="UP001311799">
    <property type="component" value="Unassembled WGS sequence"/>
</dbReference>
<organism evidence="1 2">
    <name type="scientific">Cryptosporidium xiaoi</name>
    <dbReference type="NCBI Taxonomy" id="659607"/>
    <lineage>
        <taxon>Eukaryota</taxon>
        <taxon>Sar</taxon>
        <taxon>Alveolata</taxon>
        <taxon>Apicomplexa</taxon>
        <taxon>Conoidasida</taxon>
        <taxon>Coccidia</taxon>
        <taxon>Eucoccidiorida</taxon>
        <taxon>Eimeriorina</taxon>
        <taxon>Cryptosporidiidae</taxon>
        <taxon>Cryptosporidium</taxon>
    </lineage>
</organism>
<keyword evidence="2" id="KW-1185">Reference proteome</keyword>
<evidence type="ECO:0000313" key="2">
    <source>
        <dbReference type="Proteomes" id="UP001311799"/>
    </source>
</evidence>
<dbReference type="EMBL" id="JAWDEY010000037">
    <property type="protein sequence ID" value="KAK6587543.1"/>
    <property type="molecule type" value="Genomic_DNA"/>
</dbReference>